<comment type="caution">
    <text evidence="18">The sequence shown here is derived from an EMBL/GenBank/DDBJ whole genome shotgun (WGS) entry which is preliminary data.</text>
</comment>
<accession>V8N1N6</accession>
<dbReference type="AlphaFoldDB" id="V8N1N6"/>
<proteinExistence type="predicted"/>
<dbReference type="PANTHER" id="PTHR24247">
    <property type="entry name" value="5-HYDROXYTRYPTAMINE RECEPTOR"/>
    <property type="match status" value="1"/>
</dbReference>
<dbReference type="Proteomes" id="UP000018936">
    <property type="component" value="Unassembled WGS sequence"/>
</dbReference>
<keyword evidence="6" id="KW-0812">Transmembrane</keyword>
<feature type="non-terminal residue" evidence="18">
    <location>
        <position position="41"/>
    </location>
</feature>
<dbReference type="GO" id="GO:0004993">
    <property type="term" value="F:G protein-coupled serotonin receptor activity"/>
    <property type="evidence" value="ECO:0007669"/>
    <property type="project" value="TreeGrafter"/>
</dbReference>
<evidence type="ECO:0000259" key="17">
    <source>
        <dbReference type="PROSITE" id="PS50262"/>
    </source>
</evidence>
<evidence type="ECO:0000256" key="12">
    <source>
        <dbReference type="ARBA" id="ARBA00023170"/>
    </source>
</evidence>
<evidence type="ECO:0000256" key="3">
    <source>
        <dbReference type="ARBA" id="ARBA00022475"/>
    </source>
</evidence>
<keyword evidence="7" id="KW-1133">Transmembrane helix</keyword>
<dbReference type="Gene3D" id="1.20.1070.10">
    <property type="entry name" value="Rhodopsin 7-helix transmembrane proteins"/>
    <property type="match status" value="1"/>
</dbReference>
<keyword evidence="4" id="KW-0771">Synaptosome</keyword>
<sequence>MHLCAISLDRYVAIKKPIQASQYNSRATTLIKIAVVWLISI</sequence>
<keyword evidence="3" id="KW-1003">Cell membrane</keyword>
<dbReference type="SUPFAM" id="SSF81321">
    <property type="entry name" value="Family A G protein-coupled receptor-like"/>
    <property type="match status" value="1"/>
</dbReference>
<evidence type="ECO:0000256" key="14">
    <source>
        <dbReference type="ARBA" id="ARBA00023288"/>
    </source>
</evidence>
<evidence type="ECO:0000256" key="2">
    <source>
        <dbReference type="ARBA" id="ARBA00017581"/>
    </source>
</evidence>
<keyword evidence="13" id="KW-0807">Transducer</keyword>
<keyword evidence="12 18" id="KW-0675">Receptor</keyword>
<dbReference type="GO" id="GO:0030594">
    <property type="term" value="F:neurotransmitter receptor activity"/>
    <property type="evidence" value="ECO:0007669"/>
    <property type="project" value="TreeGrafter"/>
</dbReference>
<evidence type="ECO:0000256" key="5">
    <source>
        <dbReference type="ARBA" id="ARBA00022610"/>
    </source>
</evidence>
<dbReference type="GO" id="GO:0007187">
    <property type="term" value="P:G protein-coupled receptor signaling pathway, coupled to cyclic nucleotide second messenger"/>
    <property type="evidence" value="ECO:0007669"/>
    <property type="project" value="TreeGrafter"/>
</dbReference>
<dbReference type="GO" id="GO:0007268">
    <property type="term" value="P:chemical synaptic transmission"/>
    <property type="evidence" value="ECO:0007669"/>
    <property type="project" value="TreeGrafter"/>
</dbReference>
<evidence type="ECO:0000313" key="18">
    <source>
        <dbReference type="EMBL" id="ETE56189.1"/>
    </source>
</evidence>
<evidence type="ECO:0000256" key="16">
    <source>
        <dbReference type="ARBA" id="ARBA00034102"/>
    </source>
</evidence>
<dbReference type="OrthoDB" id="6358729at2759"/>
<protein>
    <recommendedName>
        <fullName evidence="2">5-hydroxytryptamine receptor 2B</fullName>
    </recommendedName>
    <alternativeName>
        <fullName evidence="15">Serotonin receptor 2B</fullName>
    </alternativeName>
</protein>
<name>V8N1N6_OPHHA</name>
<evidence type="ECO:0000256" key="8">
    <source>
        <dbReference type="ARBA" id="ARBA00023018"/>
    </source>
</evidence>
<dbReference type="GO" id="GO:0007210">
    <property type="term" value="P:serotonin receptor signaling pathway"/>
    <property type="evidence" value="ECO:0007669"/>
    <property type="project" value="TreeGrafter"/>
</dbReference>
<evidence type="ECO:0000256" key="9">
    <source>
        <dbReference type="ARBA" id="ARBA00023040"/>
    </source>
</evidence>
<comment type="subcellular location">
    <subcellularLocation>
        <location evidence="1">Cell membrane</location>
        <topology evidence="1">Multi-pass membrane protein</topology>
    </subcellularLocation>
    <subcellularLocation>
        <location evidence="16">Synapse</location>
        <location evidence="16">Synaptosome</location>
    </subcellularLocation>
</comment>
<evidence type="ECO:0000256" key="13">
    <source>
        <dbReference type="ARBA" id="ARBA00023224"/>
    </source>
</evidence>
<evidence type="ECO:0000256" key="10">
    <source>
        <dbReference type="ARBA" id="ARBA00023136"/>
    </source>
</evidence>
<dbReference type="PROSITE" id="PS50262">
    <property type="entry name" value="G_PROTEIN_RECEP_F1_2"/>
    <property type="match status" value="1"/>
</dbReference>
<dbReference type="EMBL" id="AZIM01035299">
    <property type="protein sequence ID" value="ETE56189.1"/>
    <property type="molecule type" value="Genomic_DNA"/>
</dbReference>
<keyword evidence="19" id="KW-1185">Reference proteome</keyword>
<dbReference type="InterPro" id="IPR000276">
    <property type="entry name" value="GPCR_Rhodpsn"/>
</dbReference>
<evidence type="ECO:0000256" key="11">
    <source>
        <dbReference type="ARBA" id="ARBA00023139"/>
    </source>
</evidence>
<feature type="domain" description="G-protein coupled receptors family 1 profile" evidence="17">
    <location>
        <begin position="1"/>
        <end position="41"/>
    </location>
</feature>
<reference evidence="18 19" key="1">
    <citation type="journal article" date="2013" name="Proc. Natl. Acad. Sci. U.S.A.">
        <title>The king cobra genome reveals dynamic gene evolution and adaptation in the snake venom system.</title>
        <authorList>
            <person name="Vonk F.J."/>
            <person name="Casewell N.R."/>
            <person name="Henkel C.V."/>
            <person name="Heimberg A.M."/>
            <person name="Jansen H.J."/>
            <person name="McCleary R.J."/>
            <person name="Kerkkamp H.M."/>
            <person name="Vos R.A."/>
            <person name="Guerreiro I."/>
            <person name="Calvete J.J."/>
            <person name="Wuster W."/>
            <person name="Woods A.E."/>
            <person name="Logan J.M."/>
            <person name="Harrison R.A."/>
            <person name="Castoe T.A."/>
            <person name="de Koning A.P."/>
            <person name="Pollock D.D."/>
            <person name="Yandell M."/>
            <person name="Calderon D."/>
            <person name="Renjifo C."/>
            <person name="Currier R.B."/>
            <person name="Salgado D."/>
            <person name="Pla D."/>
            <person name="Sanz L."/>
            <person name="Hyder A.S."/>
            <person name="Ribeiro J.M."/>
            <person name="Arntzen J.W."/>
            <person name="van den Thillart G.E."/>
            <person name="Boetzer M."/>
            <person name="Pirovano W."/>
            <person name="Dirks R.P."/>
            <person name="Spaink H.P."/>
            <person name="Duboule D."/>
            <person name="McGlinn E."/>
            <person name="Kini R.M."/>
            <person name="Richardson M.K."/>
        </authorList>
    </citation>
    <scope>NUCLEOTIDE SEQUENCE</scope>
    <source>
        <tissue evidence="18">Blood</tissue>
    </source>
</reference>
<feature type="non-terminal residue" evidence="18">
    <location>
        <position position="1"/>
    </location>
</feature>
<evidence type="ECO:0000256" key="6">
    <source>
        <dbReference type="ARBA" id="ARBA00022692"/>
    </source>
</evidence>
<keyword evidence="14" id="KW-0449">Lipoprotein</keyword>
<gene>
    <name evidence="18" type="primary">HTR2B</name>
    <name evidence="18" type="ORF">L345_18100</name>
</gene>
<keyword evidence="9" id="KW-0297">G-protein coupled receptor</keyword>
<organism evidence="18 19">
    <name type="scientific">Ophiophagus hannah</name>
    <name type="common">King cobra</name>
    <name type="synonym">Naja hannah</name>
    <dbReference type="NCBI Taxonomy" id="8665"/>
    <lineage>
        <taxon>Eukaryota</taxon>
        <taxon>Metazoa</taxon>
        <taxon>Chordata</taxon>
        <taxon>Craniata</taxon>
        <taxon>Vertebrata</taxon>
        <taxon>Euteleostomi</taxon>
        <taxon>Lepidosauria</taxon>
        <taxon>Squamata</taxon>
        <taxon>Bifurcata</taxon>
        <taxon>Unidentata</taxon>
        <taxon>Episquamata</taxon>
        <taxon>Toxicofera</taxon>
        <taxon>Serpentes</taxon>
        <taxon>Colubroidea</taxon>
        <taxon>Elapidae</taxon>
        <taxon>Elapinae</taxon>
        <taxon>Ophiophagus</taxon>
    </lineage>
</organism>
<evidence type="ECO:0000256" key="15">
    <source>
        <dbReference type="ARBA" id="ARBA00032260"/>
    </source>
</evidence>
<evidence type="ECO:0000256" key="7">
    <source>
        <dbReference type="ARBA" id="ARBA00022989"/>
    </source>
</evidence>
<evidence type="ECO:0000256" key="4">
    <source>
        <dbReference type="ARBA" id="ARBA00022599"/>
    </source>
</evidence>
<keyword evidence="10" id="KW-0472">Membrane</keyword>
<dbReference type="GO" id="GO:0051209">
    <property type="term" value="P:release of sequestered calcium ion into cytosol"/>
    <property type="evidence" value="ECO:0007669"/>
    <property type="project" value="TreeGrafter"/>
</dbReference>
<dbReference type="PANTHER" id="PTHR24247:SF31">
    <property type="entry name" value="5-HYDROXYTRYPTAMINE RECEPTOR 2B"/>
    <property type="match status" value="1"/>
</dbReference>
<keyword evidence="11" id="KW-0564">Palmitate</keyword>
<dbReference type="Pfam" id="PF00001">
    <property type="entry name" value="7tm_1"/>
    <property type="match status" value="1"/>
</dbReference>
<evidence type="ECO:0000256" key="1">
    <source>
        <dbReference type="ARBA" id="ARBA00004651"/>
    </source>
</evidence>
<dbReference type="GO" id="GO:0030425">
    <property type="term" value="C:dendrite"/>
    <property type="evidence" value="ECO:0007669"/>
    <property type="project" value="TreeGrafter"/>
</dbReference>
<dbReference type="GO" id="GO:0005886">
    <property type="term" value="C:plasma membrane"/>
    <property type="evidence" value="ECO:0007669"/>
    <property type="project" value="UniProtKB-SubCell"/>
</dbReference>
<dbReference type="GO" id="GO:0045202">
    <property type="term" value="C:synapse"/>
    <property type="evidence" value="ECO:0007669"/>
    <property type="project" value="UniProtKB-SubCell"/>
</dbReference>
<keyword evidence="8" id="KW-0770">Synapse</keyword>
<keyword evidence="5" id="KW-0085">Behavior</keyword>
<dbReference type="InterPro" id="IPR017452">
    <property type="entry name" value="GPCR_Rhodpsn_7TM"/>
</dbReference>
<evidence type="ECO:0000313" key="19">
    <source>
        <dbReference type="Proteomes" id="UP000018936"/>
    </source>
</evidence>
<dbReference type="GO" id="GO:0007208">
    <property type="term" value="P:phospholipase C-activating serotonin receptor signaling pathway"/>
    <property type="evidence" value="ECO:0007669"/>
    <property type="project" value="TreeGrafter"/>
</dbReference>